<proteinExistence type="predicted"/>
<sequence>MLGAEYALSSESAEQDLSSEEANGVRLQIDQATYDRLRWEYVFLTTALPFFVPRELEMITKLAAGWALVPQPGESRTSADPRQDSPKASDN</sequence>
<evidence type="ECO:0000313" key="3">
    <source>
        <dbReference type="Proteomes" id="UP000186955"/>
    </source>
</evidence>
<accession>A0A1Q5UKE3</accession>
<feature type="region of interest" description="Disordered" evidence="1">
    <location>
        <begin position="1"/>
        <end position="22"/>
    </location>
</feature>
<evidence type="ECO:0000256" key="1">
    <source>
        <dbReference type="SAM" id="MobiDB-lite"/>
    </source>
</evidence>
<protein>
    <submittedName>
        <fullName evidence="2">Uncharacterized protein</fullName>
    </submittedName>
</protein>
<dbReference type="EMBL" id="MNBE01000166">
    <property type="protein sequence ID" value="OKP12937.1"/>
    <property type="molecule type" value="Genomic_DNA"/>
</dbReference>
<keyword evidence="3" id="KW-1185">Reference proteome</keyword>
<reference evidence="2 3" key="1">
    <citation type="submission" date="2016-10" db="EMBL/GenBank/DDBJ databases">
        <title>Genome sequence of the ascomycete fungus Penicillium subrubescens.</title>
        <authorList>
            <person name="De Vries R.P."/>
            <person name="Peng M."/>
            <person name="Dilokpimol A."/>
            <person name="Hilden K."/>
            <person name="Makela M.R."/>
            <person name="Grigoriev I."/>
            <person name="Riley R."/>
            <person name="Granchi Z."/>
        </authorList>
    </citation>
    <scope>NUCLEOTIDE SEQUENCE [LARGE SCALE GENOMIC DNA]</scope>
    <source>
        <strain evidence="2 3">CBS 132785</strain>
    </source>
</reference>
<comment type="caution">
    <text evidence="2">The sequence shown here is derived from an EMBL/GenBank/DDBJ whole genome shotgun (WGS) entry which is preliminary data.</text>
</comment>
<feature type="compositionally biased region" description="Basic and acidic residues" evidence="1">
    <location>
        <begin position="77"/>
        <end position="91"/>
    </location>
</feature>
<name>A0A1Q5UKE3_9EURO</name>
<organism evidence="2 3">
    <name type="scientific">Penicillium subrubescens</name>
    <dbReference type="NCBI Taxonomy" id="1316194"/>
    <lineage>
        <taxon>Eukaryota</taxon>
        <taxon>Fungi</taxon>
        <taxon>Dikarya</taxon>
        <taxon>Ascomycota</taxon>
        <taxon>Pezizomycotina</taxon>
        <taxon>Eurotiomycetes</taxon>
        <taxon>Eurotiomycetidae</taxon>
        <taxon>Eurotiales</taxon>
        <taxon>Aspergillaceae</taxon>
        <taxon>Penicillium</taxon>
    </lineage>
</organism>
<feature type="region of interest" description="Disordered" evidence="1">
    <location>
        <begin position="70"/>
        <end position="91"/>
    </location>
</feature>
<dbReference type="Proteomes" id="UP000186955">
    <property type="component" value="Unassembled WGS sequence"/>
</dbReference>
<evidence type="ECO:0000313" key="2">
    <source>
        <dbReference type="EMBL" id="OKP12937.1"/>
    </source>
</evidence>
<dbReference type="AlphaFoldDB" id="A0A1Q5UKE3"/>
<gene>
    <name evidence="2" type="ORF">PENSUB_1380</name>
</gene>